<dbReference type="AlphaFoldDB" id="A0A0A9EI26"/>
<organism evidence="2">
    <name type="scientific">Arundo donax</name>
    <name type="common">Giant reed</name>
    <name type="synonym">Donax arundinaceus</name>
    <dbReference type="NCBI Taxonomy" id="35708"/>
    <lineage>
        <taxon>Eukaryota</taxon>
        <taxon>Viridiplantae</taxon>
        <taxon>Streptophyta</taxon>
        <taxon>Embryophyta</taxon>
        <taxon>Tracheophyta</taxon>
        <taxon>Spermatophyta</taxon>
        <taxon>Magnoliopsida</taxon>
        <taxon>Liliopsida</taxon>
        <taxon>Poales</taxon>
        <taxon>Poaceae</taxon>
        <taxon>PACMAD clade</taxon>
        <taxon>Arundinoideae</taxon>
        <taxon>Arundineae</taxon>
        <taxon>Arundo</taxon>
    </lineage>
</organism>
<protein>
    <submittedName>
        <fullName evidence="2">Uncharacterized protein</fullName>
    </submittedName>
</protein>
<reference evidence="2" key="2">
    <citation type="journal article" date="2015" name="Data Brief">
        <title>Shoot transcriptome of the giant reed, Arundo donax.</title>
        <authorList>
            <person name="Barrero R.A."/>
            <person name="Guerrero F.D."/>
            <person name="Moolhuijzen P."/>
            <person name="Goolsby J.A."/>
            <person name="Tidwell J."/>
            <person name="Bellgard S.E."/>
            <person name="Bellgard M.I."/>
        </authorList>
    </citation>
    <scope>NUCLEOTIDE SEQUENCE</scope>
    <source>
        <tissue evidence="2">Shoot tissue taken approximately 20 cm above the soil surface</tissue>
    </source>
</reference>
<proteinExistence type="predicted"/>
<evidence type="ECO:0000313" key="2">
    <source>
        <dbReference type="EMBL" id="JAD95687.1"/>
    </source>
</evidence>
<name>A0A0A9EI26_ARUDO</name>
<feature type="compositionally biased region" description="Low complexity" evidence="1">
    <location>
        <begin position="1"/>
        <end position="17"/>
    </location>
</feature>
<feature type="compositionally biased region" description="Low complexity" evidence="1">
    <location>
        <begin position="27"/>
        <end position="37"/>
    </location>
</feature>
<sequence>MISASPASRSTSSSEPSDTQDDFLQCSPVASPSASASTELARADAHGEM</sequence>
<evidence type="ECO:0000256" key="1">
    <source>
        <dbReference type="SAM" id="MobiDB-lite"/>
    </source>
</evidence>
<reference evidence="2" key="1">
    <citation type="submission" date="2014-09" db="EMBL/GenBank/DDBJ databases">
        <authorList>
            <person name="Magalhaes I.L.F."/>
            <person name="Oliveira U."/>
            <person name="Santos F.R."/>
            <person name="Vidigal T.H.D.A."/>
            <person name="Brescovit A.D."/>
            <person name="Santos A.J."/>
        </authorList>
    </citation>
    <scope>NUCLEOTIDE SEQUENCE</scope>
    <source>
        <tissue evidence="2">Shoot tissue taken approximately 20 cm above the soil surface</tissue>
    </source>
</reference>
<feature type="region of interest" description="Disordered" evidence="1">
    <location>
        <begin position="1"/>
        <end position="49"/>
    </location>
</feature>
<dbReference type="EMBL" id="GBRH01202208">
    <property type="protein sequence ID" value="JAD95687.1"/>
    <property type="molecule type" value="Transcribed_RNA"/>
</dbReference>
<accession>A0A0A9EI26</accession>